<gene>
    <name evidence="1" type="ORF">TSUD_313330</name>
</gene>
<evidence type="ECO:0000313" key="2">
    <source>
        <dbReference type="Proteomes" id="UP000242715"/>
    </source>
</evidence>
<name>A0A2Z6M705_TRISU</name>
<organism evidence="1 2">
    <name type="scientific">Trifolium subterraneum</name>
    <name type="common">Subterranean clover</name>
    <dbReference type="NCBI Taxonomy" id="3900"/>
    <lineage>
        <taxon>Eukaryota</taxon>
        <taxon>Viridiplantae</taxon>
        <taxon>Streptophyta</taxon>
        <taxon>Embryophyta</taxon>
        <taxon>Tracheophyta</taxon>
        <taxon>Spermatophyta</taxon>
        <taxon>Magnoliopsida</taxon>
        <taxon>eudicotyledons</taxon>
        <taxon>Gunneridae</taxon>
        <taxon>Pentapetalae</taxon>
        <taxon>rosids</taxon>
        <taxon>fabids</taxon>
        <taxon>Fabales</taxon>
        <taxon>Fabaceae</taxon>
        <taxon>Papilionoideae</taxon>
        <taxon>50 kb inversion clade</taxon>
        <taxon>NPAAA clade</taxon>
        <taxon>Hologalegina</taxon>
        <taxon>IRL clade</taxon>
        <taxon>Trifolieae</taxon>
        <taxon>Trifolium</taxon>
    </lineage>
</organism>
<keyword evidence="2" id="KW-1185">Reference proteome</keyword>
<reference evidence="2" key="1">
    <citation type="journal article" date="2017" name="Front. Plant Sci.">
        <title>Climate Clever Clovers: New Paradigm to Reduce the Environmental Footprint of Ruminants by Breeding Low Methanogenic Forages Utilizing Haplotype Variation.</title>
        <authorList>
            <person name="Kaur P."/>
            <person name="Appels R."/>
            <person name="Bayer P.E."/>
            <person name="Keeble-Gagnere G."/>
            <person name="Wang J."/>
            <person name="Hirakawa H."/>
            <person name="Shirasawa K."/>
            <person name="Vercoe P."/>
            <person name="Stefanova K."/>
            <person name="Durmic Z."/>
            <person name="Nichols P."/>
            <person name="Revell C."/>
            <person name="Isobe S.N."/>
            <person name="Edwards D."/>
            <person name="Erskine W."/>
        </authorList>
    </citation>
    <scope>NUCLEOTIDE SEQUENCE [LARGE SCALE GENOMIC DNA]</scope>
    <source>
        <strain evidence="2">cv. Daliak</strain>
    </source>
</reference>
<accession>A0A2Z6M705</accession>
<sequence length="89" mass="10160">MFSYLQSIKSISDELSLIGHPLDNLDLRQENMNTSLLVTANHVRRRHPDNGHDCGRNYNNSVFDPASSSIKKTFVVSQYCDIFGHYARC</sequence>
<protein>
    <submittedName>
        <fullName evidence="1">Uncharacterized protein</fullName>
    </submittedName>
</protein>
<evidence type="ECO:0000313" key="1">
    <source>
        <dbReference type="EMBL" id="GAU28174.1"/>
    </source>
</evidence>
<dbReference type="EMBL" id="DF973369">
    <property type="protein sequence ID" value="GAU28174.1"/>
    <property type="molecule type" value="Genomic_DNA"/>
</dbReference>
<dbReference type="AlphaFoldDB" id="A0A2Z6M705"/>
<proteinExistence type="predicted"/>
<dbReference type="Proteomes" id="UP000242715">
    <property type="component" value="Unassembled WGS sequence"/>
</dbReference>